<protein>
    <submittedName>
        <fullName evidence="3">(rape) hypothetical protein</fullName>
    </submittedName>
</protein>
<dbReference type="SUPFAM" id="SSF49599">
    <property type="entry name" value="TRAF domain-like"/>
    <property type="match status" value="1"/>
</dbReference>
<dbReference type="InterPro" id="IPR050804">
    <property type="entry name" value="MCC"/>
</dbReference>
<sequence>FLTASLKQKKLIDMEDHPDEESFEVQEIRRFLSLTFIVHSLIFMGILVVRHSHSLEYLHRDETGVSIPSDSETSAQNLRWIKRKRKRKRKRRYSFFPWKIYSDVFEAGGLVINDVADANDLPSGWSRYSPFSLAVVNQSNTNYSITRETTQDFSVKSKDWGFESFMNLSDLHDHTLGYLLDDTILVEAELWKVETKTPGECYASCGGCTWGERLRHLRLICSVFQEKTKV</sequence>
<dbReference type="PANTHER" id="PTHR46236">
    <property type="entry name" value="TRAF-LIKE SUPERFAMILY PROTEIN"/>
    <property type="match status" value="1"/>
</dbReference>
<evidence type="ECO:0000259" key="2">
    <source>
        <dbReference type="PROSITE" id="PS50144"/>
    </source>
</evidence>
<dbReference type="Gene3D" id="2.60.210.10">
    <property type="entry name" value="Apoptosis, Tumor Necrosis Factor Receptor Associated Protein 2, Chain A"/>
    <property type="match status" value="1"/>
</dbReference>
<proteinExistence type="predicted"/>
<dbReference type="PANTHER" id="PTHR46236:SF35">
    <property type="entry name" value="MATH DOMAIN-CONTAINING PROTEIN"/>
    <property type="match status" value="1"/>
</dbReference>
<evidence type="ECO:0000256" key="1">
    <source>
        <dbReference type="ARBA" id="ARBA00023054"/>
    </source>
</evidence>
<dbReference type="Pfam" id="PF22486">
    <property type="entry name" value="MATH_2"/>
    <property type="match status" value="1"/>
</dbReference>
<dbReference type="AlphaFoldDB" id="A0A816NHA7"/>
<feature type="domain" description="MATH" evidence="2">
    <location>
        <begin position="48"/>
        <end position="190"/>
    </location>
</feature>
<accession>A0A816NHA7</accession>
<organism evidence="3">
    <name type="scientific">Brassica napus</name>
    <name type="common">Rape</name>
    <dbReference type="NCBI Taxonomy" id="3708"/>
    <lineage>
        <taxon>Eukaryota</taxon>
        <taxon>Viridiplantae</taxon>
        <taxon>Streptophyta</taxon>
        <taxon>Embryophyta</taxon>
        <taxon>Tracheophyta</taxon>
        <taxon>Spermatophyta</taxon>
        <taxon>Magnoliopsida</taxon>
        <taxon>eudicotyledons</taxon>
        <taxon>Gunneridae</taxon>
        <taxon>Pentapetalae</taxon>
        <taxon>rosids</taxon>
        <taxon>malvids</taxon>
        <taxon>Brassicales</taxon>
        <taxon>Brassicaceae</taxon>
        <taxon>Brassiceae</taxon>
        <taxon>Brassica</taxon>
    </lineage>
</organism>
<dbReference type="EMBL" id="HG994371">
    <property type="protein sequence ID" value="CAF2032815.1"/>
    <property type="molecule type" value="Genomic_DNA"/>
</dbReference>
<gene>
    <name evidence="3" type="ORF">DARMORV10_C07P62860.1</name>
</gene>
<evidence type="ECO:0000313" key="3">
    <source>
        <dbReference type="EMBL" id="CAF2032815.1"/>
    </source>
</evidence>
<name>A0A816NHA7_BRANA</name>
<reference evidence="3" key="1">
    <citation type="submission" date="2021-01" db="EMBL/GenBank/DDBJ databases">
        <authorList>
            <consortium name="Genoscope - CEA"/>
            <person name="William W."/>
        </authorList>
    </citation>
    <scope>NUCLEOTIDE SEQUENCE</scope>
</reference>
<keyword evidence="1" id="KW-0175">Coiled coil</keyword>
<dbReference type="InterPro" id="IPR002083">
    <property type="entry name" value="MATH/TRAF_dom"/>
</dbReference>
<dbReference type="Proteomes" id="UP001295469">
    <property type="component" value="Chromosome C07"/>
</dbReference>
<dbReference type="CDD" id="cd00121">
    <property type="entry name" value="MATH"/>
    <property type="match status" value="1"/>
</dbReference>
<dbReference type="PROSITE" id="PS50144">
    <property type="entry name" value="MATH"/>
    <property type="match status" value="1"/>
</dbReference>
<dbReference type="InterPro" id="IPR008974">
    <property type="entry name" value="TRAF-like"/>
</dbReference>
<feature type="non-terminal residue" evidence="3">
    <location>
        <position position="230"/>
    </location>
</feature>